<dbReference type="PANTHER" id="PTHR19424">
    <property type="entry name" value="HEAT SHOCK FACTOR BINDING PROTEIN 1"/>
    <property type="match status" value="1"/>
</dbReference>
<evidence type="ECO:0000313" key="4">
    <source>
        <dbReference type="WBParaSite" id="maker-unitig_35308-snap-gene-0.2-mRNA-1"/>
    </source>
</evidence>
<feature type="coiled-coil region" evidence="2">
    <location>
        <begin position="141"/>
        <end position="168"/>
    </location>
</feature>
<evidence type="ECO:0000256" key="1">
    <source>
        <dbReference type="ARBA" id="ARBA00006349"/>
    </source>
</evidence>
<reference evidence="4" key="1">
    <citation type="submission" date="2016-11" db="UniProtKB">
        <authorList>
            <consortium name="WormBaseParasite"/>
        </authorList>
    </citation>
    <scope>IDENTIFICATION</scope>
</reference>
<dbReference type="GO" id="GO:0003714">
    <property type="term" value="F:transcription corepressor activity"/>
    <property type="evidence" value="ECO:0007669"/>
    <property type="project" value="InterPro"/>
</dbReference>
<dbReference type="GO" id="GO:0005829">
    <property type="term" value="C:cytosol"/>
    <property type="evidence" value="ECO:0007669"/>
    <property type="project" value="TreeGrafter"/>
</dbReference>
<keyword evidence="2" id="KW-0175">Coiled coil</keyword>
<evidence type="ECO:0000256" key="2">
    <source>
        <dbReference type="SAM" id="Coils"/>
    </source>
</evidence>
<evidence type="ECO:0000313" key="3">
    <source>
        <dbReference type="Proteomes" id="UP000095280"/>
    </source>
</evidence>
<comment type="similarity">
    <text evidence="1">Belongs to the HSBP1 family.</text>
</comment>
<proteinExistence type="inferred from homology"/>
<dbReference type="WBParaSite" id="maker-unitig_35308-snap-gene-0.2-mRNA-1">
    <property type="protein sequence ID" value="maker-unitig_35308-snap-gene-0.2-mRNA-1"/>
    <property type="gene ID" value="maker-unitig_35308-snap-gene-0.2"/>
</dbReference>
<name>A0A1I8FHN8_9PLAT</name>
<organism evidence="3 4">
    <name type="scientific">Macrostomum lignano</name>
    <dbReference type="NCBI Taxonomy" id="282301"/>
    <lineage>
        <taxon>Eukaryota</taxon>
        <taxon>Metazoa</taxon>
        <taxon>Spiralia</taxon>
        <taxon>Lophotrochozoa</taxon>
        <taxon>Platyhelminthes</taxon>
        <taxon>Rhabditophora</taxon>
        <taxon>Macrostomorpha</taxon>
        <taxon>Macrostomida</taxon>
        <taxon>Macrostomidae</taxon>
        <taxon>Macrostomum</taxon>
    </lineage>
</organism>
<dbReference type="AlphaFoldDB" id="A0A1I8FHN8"/>
<dbReference type="Proteomes" id="UP000095280">
    <property type="component" value="Unplaced"/>
</dbReference>
<dbReference type="GO" id="GO:0070370">
    <property type="term" value="P:cellular heat acclimation"/>
    <property type="evidence" value="ECO:0007669"/>
    <property type="project" value="TreeGrafter"/>
</dbReference>
<sequence length="176" mass="19788">ELENPQTRTFFYSEKSPSRMSKIWSRCITLCNVCFAISSRSAVAQPSPPKPTSPLSRISIETATFAFKLLNSSSSQAHLLFSKRKEYFGEDSFNIHRIVIMSSDYAKDKSFGIADPGSVNELTNHLQSLLQGLSDNFNHTSDKITGRIDEMGRRIDELERNVADLMTQAGVENFRS</sequence>
<dbReference type="Pfam" id="PF06825">
    <property type="entry name" value="HSBP1"/>
    <property type="match status" value="1"/>
</dbReference>
<dbReference type="PANTHER" id="PTHR19424:SF0">
    <property type="entry name" value="HEAT SHOCK FACTOR BINDING PROTEIN 1"/>
    <property type="match status" value="1"/>
</dbReference>
<accession>A0A1I8FHN8</accession>
<dbReference type="GO" id="GO:0005634">
    <property type="term" value="C:nucleus"/>
    <property type="evidence" value="ECO:0007669"/>
    <property type="project" value="TreeGrafter"/>
</dbReference>
<dbReference type="InterPro" id="IPR009643">
    <property type="entry name" value="HS1-bd"/>
</dbReference>
<dbReference type="Gene3D" id="1.20.5.430">
    <property type="match status" value="1"/>
</dbReference>
<protein>
    <submittedName>
        <fullName evidence="4">Heat shock factor binding protein 1</fullName>
    </submittedName>
</protein>
<keyword evidence="3" id="KW-1185">Reference proteome</keyword>